<accession>A0A069CVZ3</accession>
<gene>
    <name evidence="1" type="ORF">WOSG25_110400</name>
</gene>
<evidence type="ECO:0000313" key="1">
    <source>
        <dbReference type="EMBL" id="GAK31562.1"/>
    </source>
</evidence>
<evidence type="ECO:0000313" key="2">
    <source>
        <dbReference type="Proteomes" id="UP000030643"/>
    </source>
</evidence>
<sequence length="120" mass="13999">MGLDMWLMSGNDKKAKKLMYWRKANQIRNWIVTQANADKDSNVTCELSKVELNALLIDIKSVLDDNSMASRLLPTQNGFFFGSTDYDNYYFAELKDTLKNLKPIVNNMAEDEKLTYTEWW</sequence>
<organism evidence="1 2">
    <name type="scientific">Weissella oryzae (strain DSM 25784 / JCM 18191 / LMG 30913 / SG25)</name>
    <dbReference type="NCBI Taxonomy" id="1329250"/>
    <lineage>
        <taxon>Bacteria</taxon>
        <taxon>Bacillati</taxon>
        <taxon>Bacillota</taxon>
        <taxon>Bacilli</taxon>
        <taxon>Lactobacillales</taxon>
        <taxon>Lactobacillaceae</taxon>
        <taxon>Weissella</taxon>
    </lineage>
</organism>
<proteinExistence type="predicted"/>
<dbReference type="Proteomes" id="UP000030643">
    <property type="component" value="Unassembled WGS sequence"/>
</dbReference>
<protein>
    <submittedName>
        <fullName evidence="1">Uncharacterized protein</fullName>
    </submittedName>
</protein>
<name>A0A069CVZ3_WEIOS</name>
<dbReference type="eggNOG" id="ENOG50335SB">
    <property type="taxonomic scope" value="Bacteria"/>
</dbReference>
<keyword evidence="2" id="KW-1185">Reference proteome</keyword>
<dbReference type="AlphaFoldDB" id="A0A069CVZ3"/>
<dbReference type="RefSeq" id="WP_027699522.1">
    <property type="nucleotide sequence ID" value="NZ_DF820494.1"/>
</dbReference>
<reference evidence="2" key="1">
    <citation type="journal article" date="2014" name="Genome Announc.">
        <title>Draft genome sequence of Weissella oryzae SG25T, isolated from fermented rice grains.</title>
        <authorList>
            <person name="Tanizawa Y."/>
            <person name="Fujisawa T."/>
            <person name="Mochizuki T."/>
            <person name="Kaminuma E."/>
            <person name="Suzuki Y."/>
            <person name="Nakamura Y."/>
            <person name="Tohno M."/>
        </authorList>
    </citation>
    <scope>NUCLEOTIDE SEQUENCE [LARGE SCALE GENOMIC DNA]</scope>
    <source>
        <strain evidence="2">DSM 25784 / JCM 18191 / LMG 30913 / SG25</strain>
    </source>
</reference>
<dbReference type="OrthoDB" id="2989116at2"/>
<dbReference type="STRING" id="1329250.WOSG25_110400"/>
<dbReference type="EMBL" id="DF820494">
    <property type="protein sequence ID" value="GAK31562.1"/>
    <property type="molecule type" value="Genomic_DNA"/>
</dbReference>